<comment type="caution">
    <text evidence="3">The sequence shown here is derived from an EMBL/GenBank/DDBJ whole genome shotgun (WGS) entry which is preliminary data.</text>
</comment>
<feature type="region of interest" description="Disordered" evidence="2">
    <location>
        <begin position="36"/>
        <end position="62"/>
    </location>
</feature>
<feature type="coiled-coil region" evidence="1">
    <location>
        <begin position="253"/>
        <end position="280"/>
    </location>
</feature>
<accession>A0AAV5JHG9</accession>
<proteinExistence type="predicted"/>
<feature type="compositionally biased region" description="Acidic residues" evidence="2">
    <location>
        <begin position="303"/>
        <end position="326"/>
    </location>
</feature>
<reference evidence="3 4" key="1">
    <citation type="journal article" date="2021" name="Commun. Biol.">
        <title>The genome of Shorea leprosula (Dipterocarpaceae) highlights the ecological relevance of drought in aseasonal tropical rainforests.</title>
        <authorList>
            <person name="Ng K.K.S."/>
            <person name="Kobayashi M.J."/>
            <person name="Fawcett J.A."/>
            <person name="Hatakeyama M."/>
            <person name="Paape T."/>
            <person name="Ng C.H."/>
            <person name="Ang C.C."/>
            <person name="Tnah L.H."/>
            <person name="Lee C.T."/>
            <person name="Nishiyama T."/>
            <person name="Sese J."/>
            <person name="O'Brien M.J."/>
            <person name="Copetti D."/>
            <person name="Mohd Noor M.I."/>
            <person name="Ong R.C."/>
            <person name="Putra M."/>
            <person name="Sireger I.Z."/>
            <person name="Indrioko S."/>
            <person name="Kosugi Y."/>
            <person name="Izuno A."/>
            <person name="Isagi Y."/>
            <person name="Lee S.L."/>
            <person name="Shimizu K.K."/>
        </authorList>
    </citation>
    <scope>NUCLEOTIDE SEQUENCE [LARGE SCALE GENOMIC DNA]</scope>
    <source>
        <strain evidence="3">214</strain>
    </source>
</reference>
<evidence type="ECO:0000313" key="3">
    <source>
        <dbReference type="EMBL" id="GKV13002.1"/>
    </source>
</evidence>
<feature type="compositionally biased region" description="Polar residues" evidence="2">
    <location>
        <begin position="52"/>
        <end position="62"/>
    </location>
</feature>
<dbReference type="EMBL" id="BPVZ01000037">
    <property type="protein sequence ID" value="GKV13002.1"/>
    <property type="molecule type" value="Genomic_DNA"/>
</dbReference>
<feature type="region of interest" description="Disordered" evidence="2">
    <location>
        <begin position="300"/>
        <end position="329"/>
    </location>
</feature>
<keyword evidence="4" id="KW-1185">Reference proteome</keyword>
<dbReference type="Proteomes" id="UP001054252">
    <property type="component" value="Unassembled WGS sequence"/>
</dbReference>
<sequence length="401" mass="45131">MDSVSKQRKHLSLQDRPRMLKDFLLDDLNSCSSGGFKSLTRRAPDEDDQIIPNLNSGNSRLQGSRSKAVATTISTFQAVINAVKNIHFAVVKSPSILPRSLSRRLSRRNSGDRNGDNKENEVKVNVLTVKDIMRWKSFHDLVDEKYRPVDFASSPQHCTTATVTTTTTGSTNTPCSSSGSSWCESDFTSEYSPEECGEKYLPCVGKDLLMEPTTATVSEPTVGPEGELDYEDEEQQSPVSVLGFQNEEDDESISSFSQSLANVERTKQNLMQKIQRFECLAKMDPTNLEEWMSMEEISGSEAEHEEYDYEMEEADEGELDYEDEEQQSPVSVLGFQNEEDDESISSFNQRVVRDAGRVRINWGETSDTGRKTKKKKKILFQSKSCKRGEDKAKSYAKDSAF</sequence>
<keyword evidence="1" id="KW-0175">Coiled coil</keyword>
<evidence type="ECO:0000256" key="1">
    <source>
        <dbReference type="SAM" id="Coils"/>
    </source>
</evidence>
<evidence type="ECO:0000313" key="4">
    <source>
        <dbReference type="Proteomes" id="UP001054252"/>
    </source>
</evidence>
<dbReference type="PANTHER" id="PTHR33623">
    <property type="entry name" value="OS04G0572500 PROTEIN"/>
    <property type="match status" value="1"/>
</dbReference>
<dbReference type="AlphaFoldDB" id="A0AAV5JHG9"/>
<evidence type="ECO:0000256" key="2">
    <source>
        <dbReference type="SAM" id="MobiDB-lite"/>
    </source>
</evidence>
<dbReference type="PANTHER" id="PTHR33623:SF17">
    <property type="entry name" value="DUF4378 DOMAIN-CONTAINING PROTEIN"/>
    <property type="match status" value="1"/>
</dbReference>
<gene>
    <name evidence="3" type="ORF">SLEP1_g24081</name>
</gene>
<protein>
    <submittedName>
        <fullName evidence="3">Uncharacterized protein</fullName>
    </submittedName>
</protein>
<name>A0AAV5JHG9_9ROSI</name>
<organism evidence="3 4">
    <name type="scientific">Rubroshorea leprosula</name>
    <dbReference type="NCBI Taxonomy" id="152421"/>
    <lineage>
        <taxon>Eukaryota</taxon>
        <taxon>Viridiplantae</taxon>
        <taxon>Streptophyta</taxon>
        <taxon>Embryophyta</taxon>
        <taxon>Tracheophyta</taxon>
        <taxon>Spermatophyta</taxon>
        <taxon>Magnoliopsida</taxon>
        <taxon>eudicotyledons</taxon>
        <taxon>Gunneridae</taxon>
        <taxon>Pentapetalae</taxon>
        <taxon>rosids</taxon>
        <taxon>malvids</taxon>
        <taxon>Malvales</taxon>
        <taxon>Dipterocarpaceae</taxon>
        <taxon>Rubroshorea</taxon>
    </lineage>
</organism>